<keyword evidence="1" id="KW-0378">Hydrolase</keyword>
<dbReference type="Proteomes" id="UP000075635">
    <property type="component" value="Unassembled WGS sequence"/>
</dbReference>
<comment type="caution">
    <text evidence="3">The sequence shown here is derived from an EMBL/GenBank/DDBJ whole genome shotgun (WGS) entry which is preliminary data.</text>
</comment>
<dbReference type="InterPro" id="IPR020891">
    <property type="entry name" value="UPF0758_CS"/>
</dbReference>
<dbReference type="EMBL" id="JEMB01003381">
    <property type="protein sequence ID" value="KYF73306.1"/>
    <property type="molecule type" value="Genomic_DNA"/>
</dbReference>
<gene>
    <name evidence="3" type="ORF">BE17_41290</name>
</gene>
<keyword evidence="1" id="KW-0482">Metalloprotease</keyword>
<dbReference type="InterPro" id="IPR025657">
    <property type="entry name" value="RadC_JAB"/>
</dbReference>
<reference evidence="3 4" key="1">
    <citation type="submission" date="2014-02" db="EMBL/GenBank/DDBJ databases">
        <title>The small core and large imbalanced accessory genome model reveals a collaborative survival strategy of Sorangium cellulosum strains in nature.</title>
        <authorList>
            <person name="Han K."/>
            <person name="Peng R."/>
            <person name="Blom J."/>
            <person name="Li Y.-Z."/>
        </authorList>
    </citation>
    <scope>NUCLEOTIDE SEQUENCE [LARGE SCALE GENOMIC DNA]</scope>
    <source>
        <strain evidence="3 4">So0011-07</strain>
    </source>
</reference>
<protein>
    <submittedName>
        <fullName evidence="3">DNA repair protein</fullName>
    </submittedName>
</protein>
<accession>A0A150R006</accession>
<dbReference type="PROSITE" id="PS01302">
    <property type="entry name" value="UPF0758"/>
    <property type="match status" value="1"/>
</dbReference>
<dbReference type="GO" id="GO:0008237">
    <property type="term" value="F:metallopeptidase activity"/>
    <property type="evidence" value="ECO:0007669"/>
    <property type="project" value="UniProtKB-KW"/>
</dbReference>
<dbReference type="AlphaFoldDB" id="A0A150R006"/>
<dbReference type="Gene3D" id="3.40.140.10">
    <property type="entry name" value="Cytidine Deaminase, domain 2"/>
    <property type="match status" value="1"/>
</dbReference>
<dbReference type="PANTHER" id="PTHR30471:SF3">
    <property type="entry name" value="UPF0758 PROTEIN YEES-RELATED"/>
    <property type="match status" value="1"/>
</dbReference>
<dbReference type="Pfam" id="PF04002">
    <property type="entry name" value="RadC"/>
    <property type="match status" value="1"/>
</dbReference>
<organism evidence="3 4">
    <name type="scientific">Sorangium cellulosum</name>
    <name type="common">Polyangium cellulosum</name>
    <dbReference type="NCBI Taxonomy" id="56"/>
    <lineage>
        <taxon>Bacteria</taxon>
        <taxon>Pseudomonadati</taxon>
        <taxon>Myxococcota</taxon>
        <taxon>Polyangia</taxon>
        <taxon>Polyangiales</taxon>
        <taxon>Polyangiaceae</taxon>
        <taxon>Sorangium</taxon>
    </lineage>
</organism>
<feature type="domain" description="RadC-like JAB" evidence="2">
    <location>
        <begin position="91"/>
        <end position="203"/>
    </location>
</feature>
<dbReference type="PANTHER" id="PTHR30471">
    <property type="entry name" value="DNA REPAIR PROTEIN RADC"/>
    <property type="match status" value="1"/>
</dbReference>
<keyword evidence="1" id="KW-0645">Protease</keyword>
<evidence type="ECO:0000313" key="4">
    <source>
        <dbReference type="Proteomes" id="UP000075635"/>
    </source>
</evidence>
<sequence>MSSAPLGAPAETAAEIPTATEAGLIEMVLGIPGVAPRILGTAALPSLGRLSPAALAERAQLALPDATRLAAAFELGRRYHAARARRGARLTDAARVARYFGPRLASLVHEEMWIAALDSHGRVRETRMLARGGADGLYVGCAAILRAALDMAALGFVLAHNHPSGDPTPTEVDQAMTQELRELSYALNVPLQAHVIVTPSGRYAAVLE</sequence>
<proteinExistence type="predicted"/>
<dbReference type="InterPro" id="IPR001405">
    <property type="entry name" value="UPF0758"/>
</dbReference>
<name>A0A150R006_SORCE</name>
<evidence type="ECO:0000313" key="3">
    <source>
        <dbReference type="EMBL" id="KYF73306.1"/>
    </source>
</evidence>
<evidence type="ECO:0000259" key="2">
    <source>
        <dbReference type="Pfam" id="PF04002"/>
    </source>
</evidence>
<evidence type="ECO:0000256" key="1">
    <source>
        <dbReference type="ARBA" id="ARBA00023049"/>
    </source>
</evidence>